<dbReference type="EMBL" id="JABANP010000013">
    <property type="protein sequence ID" value="KAF4696155.1"/>
    <property type="molecule type" value="Genomic_DNA"/>
</dbReference>
<keyword evidence="5" id="KW-0687">Ribonucleoprotein</keyword>
<reference evidence="8 9" key="1">
    <citation type="submission" date="2020-04" db="EMBL/GenBank/DDBJ databases">
        <title>Perkinsus olseni comparative genomics.</title>
        <authorList>
            <person name="Bogema D.R."/>
        </authorList>
    </citation>
    <scope>NUCLEOTIDE SEQUENCE [LARGE SCALE GENOMIC DNA]</scope>
    <source>
        <strain evidence="8">00978-12</strain>
    </source>
</reference>
<sequence length="260" mass="30048">MLIFAHPIGHLAKFARSDKNKVNSASRRNIKVEYLEVNFVANYSTNTYPFNNSSLLSAPLMCSVLNGSGCCLRLGGLACLRVRKALLCLQVMNPINIPRRVVTIRSCKTHEPFFSLVKNKALLRSLRLKGNDKKEDRRTVYEHLFKEGVIVVEKKPTLKHHRQMEVANLHVLMIMKSLSSKDLVDEKFNWQWHYYTLNDDGIEYLRQYLHLPATAFPDTMTKQRPTRAIGGDDEERKPRRDWGGNKWGQQQQQQQKPVEA</sequence>
<dbReference type="InterPro" id="IPR005326">
    <property type="entry name" value="Plectin_eS10_N"/>
</dbReference>
<evidence type="ECO:0000259" key="7">
    <source>
        <dbReference type="Pfam" id="PF03501"/>
    </source>
</evidence>
<evidence type="ECO:0000256" key="2">
    <source>
        <dbReference type="ARBA" id="ARBA00007278"/>
    </source>
</evidence>
<gene>
    <name evidence="8" type="primary">RPS10</name>
    <name evidence="8" type="ORF">FOZ60_001834</name>
</gene>
<evidence type="ECO:0000313" key="9">
    <source>
        <dbReference type="Proteomes" id="UP000541610"/>
    </source>
</evidence>
<evidence type="ECO:0000256" key="4">
    <source>
        <dbReference type="ARBA" id="ARBA00022980"/>
    </source>
</evidence>
<proteinExistence type="inferred from homology"/>
<evidence type="ECO:0000256" key="5">
    <source>
        <dbReference type="ARBA" id="ARBA00023274"/>
    </source>
</evidence>
<accession>A0A7J6PJ41</accession>
<dbReference type="Pfam" id="PF03501">
    <property type="entry name" value="S10_plectin"/>
    <property type="match status" value="1"/>
</dbReference>
<feature type="compositionally biased region" description="Low complexity" evidence="6">
    <location>
        <begin position="249"/>
        <end position="260"/>
    </location>
</feature>
<evidence type="ECO:0000256" key="1">
    <source>
        <dbReference type="ARBA" id="ARBA00004496"/>
    </source>
</evidence>
<dbReference type="AlphaFoldDB" id="A0A7J6PJ41"/>
<feature type="region of interest" description="Disordered" evidence="6">
    <location>
        <begin position="219"/>
        <end position="260"/>
    </location>
</feature>
<dbReference type="GO" id="GO:0022627">
    <property type="term" value="C:cytosolic small ribosomal subunit"/>
    <property type="evidence" value="ECO:0007669"/>
    <property type="project" value="TreeGrafter"/>
</dbReference>
<evidence type="ECO:0000256" key="6">
    <source>
        <dbReference type="SAM" id="MobiDB-lite"/>
    </source>
</evidence>
<feature type="domain" description="Plectin/eS10 N-terminal" evidence="7">
    <location>
        <begin position="134"/>
        <end position="223"/>
    </location>
</feature>
<comment type="caution">
    <text evidence="8">The sequence shown here is derived from an EMBL/GenBank/DDBJ whole genome shotgun (WGS) entry which is preliminary data.</text>
</comment>
<evidence type="ECO:0000313" key="8">
    <source>
        <dbReference type="EMBL" id="KAF4696155.1"/>
    </source>
</evidence>
<dbReference type="PANTHER" id="PTHR12146">
    <property type="entry name" value="40S RIBOSOMAL PROTEIN S10"/>
    <property type="match status" value="1"/>
</dbReference>
<dbReference type="GO" id="GO:0003735">
    <property type="term" value="F:structural constituent of ribosome"/>
    <property type="evidence" value="ECO:0007669"/>
    <property type="project" value="TreeGrafter"/>
</dbReference>
<feature type="compositionally biased region" description="Basic and acidic residues" evidence="6">
    <location>
        <begin position="234"/>
        <end position="243"/>
    </location>
</feature>
<protein>
    <submittedName>
        <fullName evidence="8">Ribosomal 40S subunit protein S10A</fullName>
    </submittedName>
</protein>
<keyword evidence="3" id="KW-0963">Cytoplasm</keyword>
<evidence type="ECO:0000256" key="3">
    <source>
        <dbReference type="ARBA" id="ARBA00022490"/>
    </source>
</evidence>
<dbReference type="Gene3D" id="1.10.10.10">
    <property type="entry name" value="Winged helix-like DNA-binding domain superfamily/Winged helix DNA-binding domain"/>
    <property type="match status" value="1"/>
</dbReference>
<name>A0A7J6PJ41_PEROL</name>
<dbReference type="Proteomes" id="UP000541610">
    <property type="component" value="Unassembled WGS sequence"/>
</dbReference>
<dbReference type="PANTHER" id="PTHR12146:SF0">
    <property type="entry name" value="RIBOSOMAL PROTEIN S10"/>
    <property type="match status" value="1"/>
</dbReference>
<dbReference type="InterPro" id="IPR036388">
    <property type="entry name" value="WH-like_DNA-bd_sf"/>
</dbReference>
<dbReference type="GO" id="GO:0003723">
    <property type="term" value="F:RNA binding"/>
    <property type="evidence" value="ECO:0007669"/>
    <property type="project" value="TreeGrafter"/>
</dbReference>
<dbReference type="InterPro" id="IPR037447">
    <property type="entry name" value="Ribosomal_eS10"/>
</dbReference>
<organism evidence="8 9">
    <name type="scientific">Perkinsus olseni</name>
    <name type="common">Perkinsus atlanticus</name>
    <dbReference type="NCBI Taxonomy" id="32597"/>
    <lineage>
        <taxon>Eukaryota</taxon>
        <taxon>Sar</taxon>
        <taxon>Alveolata</taxon>
        <taxon>Perkinsozoa</taxon>
        <taxon>Perkinsea</taxon>
        <taxon>Perkinsida</taxon>
        <taxon>Perkinsidae</taxon>
        <taxon>Perkinsus</taxon>
    </lineage>
</organism>
<comment type="subcellular location">
    <subcellularLocation>
        <location evidence="1">Cytoplasm</location>
    </subcellularLocation>
</comment>
<dbReference type="OrthoDB" id="5211809at2759"/>
<comment type="similarity">
    <text evidence="2">Belongs to the eukaryotic ribosomal protein eS10 family.</text>
</comment>
<keyword evidence="4" id="KW-0689">Ribosomal protein</keyword>